<feature type="compositionally biased region" description="Basic residues" evidence="7">
    <location>
        <begin position="477"/>
        <end position="490"/>
    </location>
</feature>
<evidence type="ECO:0000256" key="1">
    <source>
        <dbReference type="ARBA" id="ARBA00007625"/>
    </source>
</evidence>
<dbReference type="InterPro" id="IPR015943">
    <property type="entry name" value="WD40/YVTN_repeat-like_dom_sf"/>
</dbReference>
<keyword evidence="9" id="KW-1185">Reference proteome</keyword>
<evidence type="ECO:0000256" key="4">
    <source>
        <dbReference type="ARBA" id="ARBA00039238"/>
    </source>
</evidence>
<name>A0A9W8E8K6_9FUNG</name>
<dbReference type="Proteomes" id="UP001150925">
    <property type="component" value="Unassembled WGS sequence"/>
</dbReference>
<comment type="similarity">
    <text evidence="1">Belongs to the WD repeat WDR55 family.</text>
</comment>
<accession>A0A9W8E8K6</accession>
<comment type="caution">
    <text evidence="8">The sequence shown here is derived from an EMBL/GenBank/DDBJ whole genome shotgun (WGS) entry which is preliminary data.</text>
</comment>
<evidence type="ECO:0000256" key="2">
    <source>
        <dbReference type="ARBA" id="ARBA00022574"/>
    </source>
</evidence>
<protein>
    <recommendedName>
        <fullName evidence="4">WD repeat-containing protein JIP5</fullName>
    </recommendedName>
    <alternativeName>
        <fullName evidence="5">WD repeat-containing protein jip5</fullName>
    </alternativeName>
</protein>
<reference evidence="8" key="1">
    <citation type="submission" date="2022-07" db="EMBL/GenBank/DDBJ databases">
        <title>Phylogenomic reconstructions and comparative analyses of Kickxellomycotina fungi.</title>
        <authorList>
            <person name="Reynolds N.K."/>
            <person name="Stajich J.E."/>
            <person name="Barry K."/>
            <person name="Grigoriev I.V."/>
            <person name="Crous P."/>
            <person name="Smith M.E."/>
        </authorList>
    </citation>
    <scope>NUCLEOTIDE SEQUENCE</scope>
    <source>
        <strain evidence="8">RSA 1196</strain>
    </source>
</reference>
<dbReference type="SUPFAM" id="SSF50978">
    <property type="entry name" value="WD40 repeat-like"/>
    <property type="match status" value="1"/>
</dbReference>
<dbReference type="InterPro" id="IPR050505">
    <property type="entry name" value="WDR55/POC1"/>
</dbReference>
<evidence type="ECO:0000313" key="8">
    <source>
        <dbReference type="EMBL" id="KAJ1968173.1"/>
    </source>
</evidence>
<evidence type="ECO:0000256" key="3">
    <source>
        <dbReference type="ARBA" id="ARBA00022737"/>
    </source>
</evidence>
<dbReference type="Pfam" id="PF24796">
    <property type="entry name" value="WDR55"/>
    <property type="match status" value="1"/>
</dbReference>
<feature type="repeat" description="WD" evidence="6">
    <location>
        <begin position="125"/>
        <end position="151"/>
    </location>
</feature>
<dbReference type="PANTHER" id="PTHR44019">
    <property type="entry name" value="WD REPEAT-CONTAINING PROTEIN 55"/>
    <property type="match status" value="1"/>
</dbReference>
<dbReference type="InterPro" id="IPR036322">
    <property type="entry name" value="WD40_repeat_dom_sf"/>
</dbReference>
<dbReference type="Gene3D" id="2.130.10.10">
    <property type="entry name" value="YVTN repeat-like/Quinoprotein amine dehydrogenase"/>
    <property type="match status" value="2"/>
</dbReference>
<keyword evidence="2 6" id="KW-0853">WD repeat</keyword>
<proteinExistence type="inferred from homology"/>
<dbReference type="PANTHER" id="PTHR44019:SF20">
    <property type="entry name" value="WD REPEAT-CONTAINING PROTEIN 55"/>
    <property type="match status" value="1"/>
</dbReference>
<dbReference type="OrthoDB" id="2288928at2759"/>
<dbReference type="AlphaFoldDB" id="A0A9W8E8K6"/>
<feature type="compositionally biased region" description="Polar residues" evidence="7">
    <location>
        <begin position="443"/>
        <end position="455"/>
    </location>
</feature>
<keyword evidence="3" id="KW-0677">Repeat</keyword>
<evidence type="ECO:0000256" key="5">
    <source>
        <dbReference type="ARBA" id="ARBA00039514"/>
    </source>
</evidence>
<evidence type="ECO:0000256" key="7">
    <source>
        <dbReference type="SAM" id="MobiDB-lite"/>
    </source>
</evidence>
<feature type="region of interest" description="Disordered" evidence="7">
    <location>
        <begin position="407"/>
        <end position="510"/>
    </location>
</feature>
<evidence type="ECO:0000256" key="6">
    <source>
        <dbReference type="PROSITE-ProRule" id="PRU00221"/>
    </source>
</evidence>
<gene>
    <name evidence="8" type="primary">JIP5</name>
    <name evidence="8" type="ORF">IWQ62_001404</name>
</gene>
<dbReference type="PROSITE" id="PS50082">
    <property type="entry name" value="WD_REPEATS_2"/>
    <property type="match status" value="1"/>
</dbReference>
<dbReference type="InterPro" id="IPR001680">
    <property type="entry name" value="WD40_rpt"/>
</dbReference>
<organism evidence="8 9">
    <name type="scientific">Dispira parvispora</name>
    <dbReference type="NCBI Taxonomy" id="1520584"/>
    <lineage>
        <taxon>Eukaryota</taxon>
        <taxon>Fungi</taxon>
        <taxon>Fungi incertae sedis</taxon>
        <taxon>Zoopagomycota</taxon>
        <taxon>Kickxellomycotina</taxon>
        <taxon>Dimargaritomycetes</taxon>
        <taxon>Dimargaritales</taxon>
        <taxon>Dimargaritaceae</taxon>
        <taxon>Dispira</taxon>
    </lineage>
</organism>
<sequence>MSDELNRYVKGSVHFPCPPTDATFHPSENLLATGLFTGEVSIRKCYPHQRKGSQFVSSVKQELVFDTRPQKKSCRGLSFHPGGTQLFSISRDKSWVCMDVTRSGDIVHTYEKAHEASPTHIRALNHNLFMTGDDEGLVRLWDLRSQKAVKDYTHHFDYISDTNFVESKNTLLVTAGDGHLSILDIRKKQPLAICEDQEDELLSVVPMKHNKKAVVGFQTGVLGLFSWNNWGDVTDRFPGHPDSVDSLCKIDEDTLCTGGGDGIIRIVSILPNRLVGVIGVHGKYPIEKLNRSADGQLLVSVSHDHNVKLWCPQNLLGDDSSDSDLSETDRPELDEPLVSTIPTSEPIVPTFTKAQPKETVESLNLTPEEKELVRKKLLKVIGAKKKPPPQIMAALIKRIGMEVQEERLKKEAKKKQQPQVSQQDDKVLSPSTSTVDTVKETDQNSVQPASNATKPTHSRSETDSWSEDSDSDSQSQSKKKKKKKRQRQKNAIRQGTRQLMKKKSTFYDGL</sequence>
<feature type="region of interest" description="Disordered" evidence="7">
    <location>
        <begin position="320"/>
        <end position="342"/>
    </location>
</feature>
<evidence type="ECO:0000313" key="9">
    <source>
        <dbReference type="Proteomes" id="UP001150925"/>
    </source>
</evidence>
<dbReference type="SMART" id="SM00320">
    <property type="entry name" value="WD40"/>
    <property type="match status" value="6"/>
</dbReference>
<dbReference type="EMBL" id="JANBPY010000221">
    <property type="protein sequence ID" value="KAJ1968173.1"/>
    <property type="molecule type" value="Genomic_DNA"/>
</dbReference>